<gene>
    <name evidence="3" type="ORF">HK415_10140</name>
</gene>
<reference evidence="3 4" key="2">
    <citation type="submission" date="2020-06" db="EMBL/GenBank/DDBJ databases">
        <title>Ramlibacter rhizophilus sp. nov., isolated from rhizosphere soil of national flower Mugunghwa from South Korea.</title>
        <authorList>
            <person name="Zheng-Fei Y."/>
            <person name="Huan T."/>
        </authorList>
    </citation>
    <scope>NUCLEOTIDE SEQUENCE [LARGE SCALE GENOMIC DNA]</scope>
    <source>
        <strain evidence="3 4">B156</strain>
    </source>
</reference>
<evidence type="ECO:0000256" key="1">
    <source>
        <dbReference type="SAM" id="Phobius"/>
    </source>
</evidence>
<organism evidence="3 4">
    <name type="scientific">Ramlibacter montanisoli</name>
    <dbReference type="NCBI Taxonomy" id="2732512"/>
    <lineage>
        <taxon>Bacteria</taxon>
        <taxon>Pseudomonadati</taxon>
        <taxon>Pseudomonadota</taxon>
        <taxon>Betaproteobacteria</taxon>
        <taxon>Burkholderiales</taxon>
        <taxon>Comamonadaceae</taxon>
        <taxon>Ramlibacter</taxon>
    </lineage>
</organism>
<reference evidence="3 4" key="1">
    <citation type="submission" date="2020-05" db="EMBL/GenBank/DDBJ databases">
        <authorList>
            <person name="Khan S.A."/>
            <person name="Jeon C.O."/>
            <person name="Chun B.H."/>
        </authorList>
    </citation>
    <scope>NUCLEOTIDE SEQUENCE [LARGE SCALE GENOMIC DNA]</scope>
    <source>
        <strain evidence="3 4">B156</strain>
    </source>
</reference>
<dbReference type="AlphaFoldDB" id="A0A849K7E0"/>
<evidence type="ECO:0000256" key="2">
    <source>
        <dbReference type="SAM" id="SignalP"/>
    </source>
</evidence>
<keyword evidence="2" id="KW-0732">Signal</keyword>
<accession>A0A849K7E0</accession>
<keyword evidence="1" id="KW-0472">Membrane</keyword>
<keyword evidence="1" id="KW-0812">Transmembrane</keyword>
<feature type="chain" id="PRO_5032404059" evidence="2">
    <location>
        <begin position="24"/>
        <end position="225"/>
    </location>
</feature>
<keyword evidence="4" id="KW-1185">Reference proteome</keyword>
<feature type="signal peptide" evidence="2">
    <location>
        <begin position="1"/>
        <end position="23"/>
    </location>
</feature>
<keyword evidence="1" id="KW-1133">Transmembrane helix</keyword>
<feature type="transmembrane region" description="Helical" evidence="1">
    <location>
        <begin position="162"/>
        <end position="182"/>
    </location>
</feature>
<dbReference type="Proteomes" id="UP000552954">
    <property type="component" value="Unassembled WGS sequence"/>
</dbReference>
<feature type="transmembrane region" description="Helical" evidence="1">
    <location>
        <begin position="130"/>
        <end position="150"/>
    </location>
</feature>
<dbReference type="RefSeq" id="WP_171558647.1">
    <property type="nucleotide sequence ID" value="NZ_JABFCS010000001.1"/>
</dbReference>
<feature type="transmembrane region" description="Helical" evidence="1">
    <location>
        <begin position="78"/>
        <end position="95"/>
    </location>
</feature>
<evidence type="ECO:0000313" key="3">
    <source>
        <dbReference type="EMBL" id="NNU43440.1"/>
    </source>
</evidence>
<name>A0A849K7E0_9BURK</name>
<comment type="caution">
    <text evidence="3">The sequence shown here is derived from an EMBL/GenBank/DDBJ whole genome shotgun (WGS) entry which is preliminary data.</text>
</comment>
<sequence>MFKRILLALILLVATVAFSPVFAHGSDPRPAAAAPSTATELAAPDEVAGSGQPAAAAAAQQPAEGANVMVHPGLPEEWLQASIALMGVIGLWSLFAGKAAESAPRSINLAGVPVIGGLVRFLNASPYPLLAARLAAVSVFLVVISAGFFGTIHPEHNIATAFVWNIWWPLVIVAVFFIGSAWCAICPWDTLAGWIVRRSWFKRVTPHPGLNLRCRATCRTCGSRC</sequence>
<protein>
    <submittedName>
        <fullName evidence="3">4Fe-4S binding protein</fullName>
    </submittedName>
</protein>
<evidence type="ECO:0000313" key="4">
    <source>
        <dbReference type="Proteomes" id="UP000552954"/>
    </source>
</evidence>
<dbReference type="EMBL" id="JABFCS010000001">
    <property type="protein sequence ID" value="NNU43440.1"/>
    <property type="molecule type" value="Genomic_DNA"/>
</dbReference>
<proteinExistence type="predicted"/>